<keyword evidence="3" id="KW-1185">Reference proteome</keyword>
<name>A0ABV5Y1M2_ARTRM</name>
<dbReference type="EMBL" id="JBHMBC010000016">
    <property type="protein sequence ID" value="MFB9820010.1"/>
    <property type="molecule type" value="Genomic_DNA"/>
</dbReference>
<evidence type="ECO:0000313" key="2">
    <source>
        <dbReference type="EMBL" id="MFB9820010.1"/>
    </source>
</evidence>
<dbReference type="InterPro" id="IPR029045">
    <property type="entry name" value="ClpP/crotonase-like_dom_sf"/>
</dbReference>
<sequence length="271" mass="30028">MAWITFDDYKDKYQHIKLERDEDGILLVTFHTDGSDVVWGVGVHDNVSSLWDDISRDRGNRVVIITGAGDTFIDKEAPIDNKNWVTPEIWLGLHHDAKRLVLGHLDIEVPMIAAVNGPARYHNEQALLCDIVIASEDAVFADHAHFSQGNIPGDGMQIIWPLVIGLNRGRYFHLTGQEITAQQAYEWGAVNEVVPKDQVVARAYELARMLAAKPTLTLRSTRMLMVNELKKTMNDAVSHGMMTEGLVAMGEGWNPTPLTGPELAAGVKTPA</sequence>
<dbReference type="PANTHER" id="PTHR43802:SF1">
    <property type="entry name" value="IP11341P-RELATED"/>
    <property type="match status" value="1"/>
</dbReference>
<accession>A0ABV5Y1M2</accession>
<reference evidence="2 3" key="1">
    <citation type="submission" date="2024-09" db="EMBL/GenBank/DDBJ databases">
        <authorList>
            <person name="Sun Q."/>
            <person name="Mori K."/>
        </authorList>
    </citation>
    <scope>NUCLEOTIDE SEQUENCE [LARGE SCALE GENOMIC DNA]</scope>
    <source>
        <strain evidence="2 3">JCM 1334</strain>
    </source>
</reference>
<evidence type="ECO:0000313" key="3">
    <source>
        <dbReference type="Proteomes" id="UP001589702"/>
    </source>
</evidence>
<dbReference type="RefSeq" id="WP_163163285.1">
    <property type="nucleotide sequence ID" value="NZ_BAAAWN010000001.1"/>
</dbReference>
<protein>
    <submittedName>
        <fullName evidence="2">Enoyl-CoA hydratase/isomerase family protein</fullName>
    </submittedName>
</protein>
<dbReference type="PANTHER" id="PTHR43802">
    <property type="entry name" value="ENOYL-COA HYDRATASE"/>
    <property type="match status" value="1"/>
</dbReference>
<dbReference type="CDD" id="cd06558">
    <property type="entry name" value="crotonase-like"/>
    <property type="match status" value="1"/>
</dbReference>
<dbReference type="SUPFAM" id="SSF52096">
    <property type="entry name" value="ClpP/crotonase"/>
    <property type="match status" value="1"/>
</dbReference>
<gene>
    <name evidence="2" type="ORF">ACFFP1_10915</name>
</gene>
<dbReference type="InterPro" id="IPR001753">
    <property type="entry name" value="Enoyl-CoA_hydra/iso"/>
</dbReference>
<dbReference type="Proteomes" id="UP001589702">
    <property type="component" value="Unassembled WGS sequence"/>
</dbReference>
<organism evidence="2 3">
    <name type="scientific">Arthrobacter ramosus</name>
    <dbReference type="NCBI Taxonomy" id="1672"/>
    <lineage>
        <taxon>Bacteria</taxon>
        <taxon>Bacillati</taxon>
        <taxon>Actinomycetota</taxon>
        <taxon>Actinomycetes</taxon>
        <taxon>Micrococcales</taxon>
        <taxon>Micrococcaceae</taxon>
        <taxon>Arthrobacter</taxon>
    </lineage>
</organism>
<evidence type="ECO:0000256" key="1">
    <source>
        <dbReference type="ARBA" id="ARBA00005254"/>
    </source>
</evidence>
<proteinExistence type="inferred from homology"/>
<comment type="caution">
    <text evidence="2">The sequence shown here is derived from an EMBL/GenBank/DDBJ whole genome shotgun (WGS) entry which is preliminary data.</text>
</comment>
<comment type="similarity">
    <text evidence="1">Belongs to the enoyl-CoA hydratase/isomerase family.</text>
</comment>
<dbReference type="Gene3D" id="3.90.226.10">
    <property type="entry name" value="2-enoyl-CoA Hydratase, Chain A, domain 1"/>
    <property type="match status" value="1"/>
</dbReference>
<dbReference type="Pfam" id="PF00378">
    <property type="entry name" value="ECH_1"/>
    <property type="match status" value="1"/>
</dbReference>